<evidence type="ECO:0000313" key="9">
    <source>
        <dbReference type="Proteomes" id="UP000232222"/>
    </source>
</evidence>
<comment type="subunit">
    <text evidence="7">Heterododecamer (2C3:3R2) of six catalytic PyrB chains organized as two trimers (C3), and six regulatory PyrI chains organized as three dimers (R2).</text>
</comment>
<dbReference type="EMBL" id="CP024962">
    <property type="protein sequence ID" value="ATZ16125.1"/>
    <property type="molecule type" value="Genomic_DNA"/>
</dbReference>
<evidence type="ECO:0000256" key="1">
    <source>
        <dbReference type="ARBA" id="ARBA00004852"/>
    </source>
</evidence>
<feature type="binding site" evidence="7">
    <location>
        <position position="52"/>
    </location>
    <ligand>
        <name>carbamoyl phosphate</name>
        <dbReference type="ChEBI" id="CHEBI:58228"/>
    </ligand>
</feature>
<comment type="similarity">
    <text evidence="2 7">Belongs to the aspartate/ornithine carbamoyltransferase superfamily. ATCase family.</text>
</comment>
<evidence type="ECO:0000313" key="8">
    <source>
        <dbReference type="EMBL" id="ATZ16125.1"/>
    </source>
</evidence>
<feature type="binding site" evidence="7">
    <location>
        <position position="132"/>
    </location>
    <ligand>
        <name>carbamoyl phosphate</name>
        <dbReference type="ChEBI" id="CHEBI:58228"/>
    </ligand>
</feature>
<dbReference type="InterPro" id="IPR036901">
    <property type="entry name" value="Asp/Orn_carbamoylTrfase_sf"/>
</dbReference>
<dbReference type="UniPathway" id="UPA00070">
    <property type="reaction ID" value="UER00116"/>
</dbReference>
<dbReference type="NCBIfam" id="NF002032">
    <property type="entry name" value="PRK00856.1"/>
    <property type="match status" value="1"/>
</dbReference>
<dbReference type="Pfam" id="PF00185">
    <property type="entry name" value="OTCace"/>
    <property type="match status" value="1"/>
</dbReference>
<sequence>MNKSLFNLDDWTKEDVNQCLNEALAFKKAEKIVNYHQEKVVANLFFEPSTRTHYSFDVAAHKLGCKTLNFNEKVSSTKKGESLYDTIKTFEALGVDAMVVRHPENEYYKTWENKIKTPILNGGDGSGNHPTQSLLDLLTIKEHFGHFEGLKVMIVGDLKYSRVAKTNMKIMQKLGMEVFGASIDELYVNGIKKANFKTDLPHMDVVMLLRYQFERFAEQENYHLDYLKNYKLTKALVETMKPNAIIMHPAPFNRGIEIDDEVVECSQSKIFDQMSNGVFVRMALINRAISDQGKQN</sequence>
<feature type="binding site" evidence="7">
    <location>
        <position position="129"/>
    </location>
    <ligand>
        <name>carbamoyl phosphate</name>
        <dbReference type="ChEBI" id="CHEBI:58228"/>
    </ligand>
</feature>
<reference evidence="8 9" key="1">
    <citation type="submission" date="2017-11" db="EMBL/GenBank/DDBJ databases">
        <title>Genome sequence of Entomoplasma freundtii BARC 318 (ATCC 51999).</title>
        <authorList>
            <person name="Lo W.-S."/>
            <person name="Gasparich G.E."/>
            <person name="Kuo C.-H."/>
        </authorList>
    </citation>
    <scope>NUCLEOTIDE SEQUENCE [LARGE SCALE GENOMIC DNA]</scope>
    <source>
        <strain evidence="8 9">BARC 318</strain>
    </source>
</reference>
<protein>
    <recommendedName>
        <fullName evidence="7">Aspartate carbamoyltransferase</fullName>
        <ecNumber evidence="7">2.1.3.2</ecNumber>
    </recommendedName>
    <alternativeName>
        <fullName evidence="7">Aspartate transcarbamylase</fullName>
        <shortName evidence="7">ATCase</shortName>
    </alternativeName>
</protein>
<dbReference type="KEGG" id="efr:EFREU_v1c00980"/>
<feature type="binding site" evidence="7">
    <location>
        <position position="101"/>
    </location>
    <ligand>
        <name>carbamoyl phosphate</name>
        <dbReference type="ChEBI" id="CHEBI:58228"/>
    </ligand>
</feature>
<accession>A0A2K8NQK3</accession>
<dbReference type="PRINTS" id="PR00101">
    <property type="entry name" value="ATCASE"/>
</dbReference>
<evidence type="ECO:0000256" key="6">
    <source>
        <dbReference type="ARBA" id="ARBA00048859"/>
    </source>
</evidence>
<dbReference type="GO" id="GO:0044205">
    <property type="term" value="P:'de novo' UMP biosynthetic process"/>
    <property type="evidence" value="ECO:0007669"/>
    <property type="project" value="UniProtKB-UniRule"/>
</dbReference>
<dbReference type="InterPro" id="IPR002082">
    <property type="entry name" value="Asp_carbamoyltransf"/>
</dbReference>
<feature type="binding site" evidence="7">
    <location>
        <position position="250"/>
    </location>
    <ligand>
        <name>carbamoyl phosphate</name>
        <dbReference type="ChEBI" id="CHEBI:58228"/>
    </ligand>
</feature>
<evidence type="ECO:0000256" key="7">
    <source>
        <dbReference type="HAMAP-Rule" id="MF_00001"/>
    </source>
</evidence>
<dbReference type="PROSITE" id="PS00097">
    <property type="entry name" value="CARBAMOYLTRANSFERASE"/>
    <property type="match status" value="1"/>
</dbReference>
<dbReference type="InterPro" id="IPR006130">
    <property type="entry name" value="Asp/Orn_carbamoylTrfase"/>
</dbReference>
<dbReference type="RefSeq" id="WP_100609087.1">
    <property type="nucleotide sequence ID" value="NZ_CP024962.1"/>
</dbReference>
<dbReference type="InterPro" id="IPR006131">
    <property type="entry name" value="Asp_carbamoyltransf_Asp/Orn-bd"/>
</dbReference>
<feature type="binding site" evidence="7">
    <location>
        <position position="51"/>
    </location>
    <ligand>
        <name>carbamoyl phosphate</name>
        <dbReference type="ChEBI" id="CHEBI:58228"/>
    </ligand>
</feature>
<comment type="catalytic activity">
    <reaction evidence="6 7">
        <text>carbamoyl phosphate + L-aspartate = N-carbamoyl-L-aspartate + phosphate + H(+)</text>
        <dbReference type="Rhea" id="RHEA:20013"/>
        <dbReference type="ChEBI" id="CHEBI:15378"/>
        <dbReference type="ChEBI" id="CHEBI:29991"/>
        <dbReference type="ChEBI" id="CHEBI:32814"/>
        <dbReference type="ChEBI" id="CHEBI:43474"/>
        <dbReference type="ChEBI" id="CHEBI:58228"/>
        <dbReference type="EC" id="2.1.3.2"/>
    </reaction>
</comment>
<proteinExistence type="inferred from homology"/>
<dbReference type="GO" id="GO:0006520">
    <property type="term" value="P:amino acid metabolic process"/>
    <property type="evidence" value="ECO:0007669"/>
    <property type="project" value="InterPro"/>
</dbReference>
<dbReference type="EC" id="2.1.3.2" evidence="7"/>
<dbReference type="GO" id="GO:0006207">
    <property type="term" value="P:'de novo' pyrimidine nucleobase biosynthetic process"/>
    <property type="evidence" value="ECO:0007669"/>
    <property type="project" value="InterPro"/>
</dbReference>
<keyword evidence="9" id="KW-1185">Reference proteome</keyword>
<keyword evidence="3 7" id="KW-0808">Transferase</keyword>
<evidence type="ECO:0000256" key="3">
    <source>
        <dbReference type="ARBA" id="ARBA00022679"/>
    </source>
</evidence>
<dbReference type="GO" id="GO:0016597">
    <property type="term" value="F:amino acid binding"/>
    <property type="evidence" value="ECO:0007669"/>
    <property type="project" value="InterPro"/>
</dbReference>
<dbReference type="Proteomes" id="UP000232222">
    <property type="component" value="Chromosome"/>
</dbReference>
<dbReference type="Gene3D" id="3.40.50.1370">
    <property type="entry name" value="Aspartate/ornithine carbamoyltransferase"/>
    <property type="match status" value="2"/>
</dbReference>
<dbReference type="PANTHER" id="PTHR45753:SF6">
    <property type="entry name" value="ASPARTATE CARBAMOYLTRANSFERASE"/>
    <property type="match status" value="1"/>
</dbReference>
<feature type="binding site" evidence="7">
    <location>
        <position position="79"/>
    </location>
    <ligand>
        <name>L-aspartate</name>
        <dbReference type="ChEBI" id="CHEBI:29991"/>
    </ligand>
</feature>
<dbReference type="GO" id="GO:0005829">
    <property type="term" value="C:cytosol"/>
    <property type="evidence" value="ECO:0007669"/>
    <property type="project" value="TreeGrafter"/>
</dbReference>
<dbReference type="AlphaFoldDB" id="A0A2K8NQK3"/>
<dbReference type="SUPFAM" id="SSF53671">
    <property type="entry name" value="Aspartate/ornithine carbamoyltransferase"/>
    <property type="match status" value="1"/>
</dbReference>
<feature type="binding site" evidence="7">
    <location>
        <position position="251"/>
    </location>
    <ligand>
        <name>carbamoyl phosphate</name>
        <dbReference type="ChEBI" id="CHEBI:58228"/>
    </ligand>
</feature>
<gene>
    <name evidence="7 8" type="primary">pyrB</name>
    <name evidence="8" type="ORF">EFREU_v1c00980</name>
</gene>
<comment type="pathway">
    <text evidence="1 7">Pyrimidine metabolism; UMP biosynthesis via de novo pathway; (S)-dihydroorotate from bicarbonate: step 2/3.</text>
</comment>
<dbReference type="GO" id="GO:0004070">
    <property type="term" value="F:aspartate carbamoyltransferase activity"/>
    <property type="evidence" value="ECO:0007669"/>
    <property type="project" value="UniProtKB-UniRule"/>
</dbReference>
<dbReference type="Pfam" id="PF02729">
    <property type="entry name" value="OTCace_N"/>
    <property type="match status" value="1"/>
</dbReference>
<evidence type="ECO:0000256" key="2">
    <source>
        <dbReference type="ARBA" id="ARBA00008896"/>
    </source>
</evidence>
<dbReference type="InterPro" id="IPR006132">
    <property type="entry name" value="Asp/Orn_carbamoyltranf_P-bd"/>
</dbReference>
<organism evidence="8 9">
    <name type="scientific">Entomoplasma freundtii</name>
    <dbReference type="NCBI Taxonomy" id="74700"/>
    <lineage>
        <taxon>Bacteria</taxon>
        <taxon>Bacillati</taxon>
        <taxon>Mycoplasmatota</taxon>
        <taxon>Mollicutes</taxon>
        <taxon>Entomoplasmatales</taxon>
        <taxon>Entomoplasmataceae</taxon>
        <taxon>Entomoplasma</taxon>
    </lineage>
</organism>
<evidence type="ECO:0000256" key="4">
    <source>
        <dbReference type="ARBA" id="ARBA00022975"/>
    </source>
</evidence>
<name>A0A2K8NQK3_9MOLU</name>
<dbReference type="HAMAP" id="MF_00001">
    <property type="entry name" value="Asp_carb_tr"/>
    <property type="match status" value="1"/>
</dbReference>
<keyword evidence="4 7" id="KW-0665">Pyrimidine biosynthesis</keyword>
<dbReference type="PRINTS" id="PR00100">
    <property type="entry name" value="AOTCASE"/>
</dbReference>
<dbReference type="PANTHER" id="PTHR45753">
    <property type="entry name" value="ORNITHINE CARBAMOYLTRANSFERASE, MITOCHONDRIAL"/>
    <property type="match status" value="1"/>
</dbReference>
<feature type="binding site" evidence="7">
    <location>
        <position position="162"/>
    </location>
    <ligand>
        <name>L-aspartate</name>
        <dbReference type="ChEBI" id="CHEBI:29991"/>
    </ligand>
</feature>
<comment type="function">
    <text evidence="5 7">Catalyzes the condensation of carbamoyl phosphate and aspartate to form carbamoyl aspartate and inorganic phosphate, the committed step in the de novo pyrimidine nucleotide biosynthesis pathway.</text>
</comment>
<feature type="binding site" evidence="7">
    <location>
        <position position="210"/>
    </location>
    <ligand>
        <name>L-aspartate</name>
        <dbReference type="ChEBI" id="CHEBI:29991"/>
    </ligand>
</feature>
<evidence type="ECO:0000256" key="5">
    <source>
        <dbReference type="ARBA" id="ARBA00043884"/>
    </source>
</evidence>
<dbReference type="NCBIfam" id="TIGR00670">
    <property type="entry name" value="asp_carb_tr"/>
    <property type="match status" value="1"/>
</dbReference>
<dbReference type="OrthoDB" id="9802587at2"/>